<dbReference type="EMBL" id="BARS01055445">
    <property type="protein sequence ID" value="GAG45749.1"/>
    <property type="molecule type" value="Genomic_DNA"/>
</dbReference>
<accession>X0XRD8</accession>
<dbReference type="InterPro" id="IPR041657">
    <property type="entry name" value="HTH_17"/>
</dbReference>
<comment type="caution">
    <text evidence="2">The sequence shown here is derived from an EMBL/GenBank/DDBJ whole genome shotgun (WGS) entry which is preliminary data.</text>
</comment>
<gene>
    <name evidence="2" type="ORF">S01H1_81860</name>
</gene>
<dbReference type="NCBIfam" id="TIGR01764">
    <property type="entry name" value="excise"/>
    <property type="match status" value="1"/>
</dbReference>
<evidence type="ECO:0000313" key="2">
    <source>
        <dbReference type="EMBL" id="GAG45749.1"/>
    </source>
</evidence>
<dbReference type="AlphaFoldDB" id="X0XRD8"/>
<dbReference type="SUPFAM" id="SSF52540">
    <property type="entry name" value="P-loop containing nucleoside triphosphate hydrolases"/>
    <property type="match status" value="1"/>
</dbReference>
<dbReference type="InterPro" id="IPR027417">
    <property type="entry name" value="P-loop_NTPase"/>
</dbReference>
<proteinExistence type="predicted"/>
<evidence type="ECO:0000259" key="1">
    <source>
        <dbReference type="Pfam" id="PF12728"/>
    </source>
</evidence>
<dbReference type="InterPro" id="IPR010093">
    <property type="entry name" value="SinI_DNA-bd"/>
</dbReference>
<feature type="non-terminal residue" evidence="2">
    <location>
        <position position="1"/>
    </location>
</feature>
<dbReference type="Pfam" id="PF12728">
    <property type="entry name" value="HTH_17"/>
    <property type="match status" value="1"/>
</dbReference>
<reference evidence="2" key="1">
    <citation type="journal article" date="2014" name="Front. Microbiol.">
        <title>High frequency of phylogenetically diverse reductive dehalogenase-homologous genes in deep subseafloor sedimentary metagenomes.</title>
        <authorList>
            <person name="Kawai M."/>
            <person name="Futagami T."/>
            <person name="Toyoda A."/>
            <person name="Takaki Y."/>
            <person name="Nishi S."/>
            <person name="Hori S."/>
            <person name="Arai W."/>
            <person name="Tsubouchi T."/>
            <person name="Morono Y."/>
            <person name="Uchiyama I."/>
            <person name="Ito T."/>
            <person name="Fujiyama A."/>
            <person name="Inagaki F."/>
            <person name="Takami H."/>
        </authorList>
    </citation>
    <scope>NUCLEOTIDE SEQUENCE</scope>
    <source>
        <strain evidence="2">Expedition CK06-06</strain>
    </source>
</reference>
<protein>
    <recommendedName>
        <fullName evidence="1">Helix-turn-helix domain-containing protein</fullName>
    </recommendedName>
</protein>
<sequence length="111" mass="12552">VMSTHQMHQVEELCDRILLIDEGEDVLYGNLDEIRRRFSGHAVLAAREAGIKPILGAEMTLDDGSQEEAAAYLRVASAPFYCLAAAGEIAATRIGRVWRFSWRRLDEWMDE</sequence>
<dbReference type="GO" id="GO:0003677">
    <property type="term" value="F:DNA binding"/>
    <property type="evidence" value="ECO:0007669"/>
    <property type="project" value="InterPro"/>
</dbReference>
<feature type="domain" description="Helix-turn-helix" evidence="1">
    <location>
        <begin position="67"/>
        <end position="110"/>
    </location>
</feature>
<name>X0XRD8_9ZZZZ</name>
<organism evidence="2">
    <name type="scientific">marine sediment metagenome</name>
    <dbReference type="NCBI Taxonomy" id="412755"/>
    <lineage>
        <taxon>unclassified sequences</taxon>
        <taxon>metagenomes</taxon>
        <taxon>ecological metagenomes</taxon>
    </lineage>
</organism>